<dbReference type="AlphaFoldDB" id="A0A124GGQ0"/>
<sequence>MRTFEEIQQAYIDELRLLQPELIEWWKKLAGLDELSDPVPAEVANRWPTGYSGHPRVLAVFRKYYLEIDDLNQDALEAAQKPPPDKHPEELWGTNDNGDPVGYRRPVDLLILDIKTAAPDLHKLVAGIVYIPIGLNQFEEAV</sequence>
<protein>
    <submittedName>
        <fullName evidence="2">Uncharacterized protein</fullName>
    </submittedName>
</protein>
<reference evidence="2 3" key="1">
    <citation type="submission" date="2015-12" db="EMBL/GenBank/DDBJ databases">
        <title>Draft genome sequence of Mesorhizobium sp. UFLA 01-765, a multitolerant efficient symbiont and plant-growth promoting strain isolated from Zn-mining soil using Leucaena leucocephala as a trap plant.</title>
        <authorList>
            <person name="Rangel W.M."/>
            <person name="Thijs S."/>
            <person name="Longatti S.M."/>
            <person name="Moreira F.M."/>
            <person name="Weyens N."/>
            <person name="Vangronsveld J."/>
            <person name="Van Hamme J.D."/>
            <person name="Bottos E.M."/>
            <person name="Rineau F."/>
        </authorList>
    </citation>
    <scope>NUCLEOTIDE SEQUENCE [LARGE SCALE GENOMIC DNA]</scope>
    <source>
        <strain evidence="2 3">UFLA 01-765</strain>
    </source>
</reference>
<evidence type="ECO:0000313" key="3">
    <source>
        <dbReference type="Proteomes" id="UP000053176"/>
    </source>
</evidence>
<organism evidence="2 3">
    <name type="scientific">Rhizobium loti</name>
    <name type="common">Mesorhizobium loti</name>
    <dbReference type="NCBI Taxonomy" id="381"/>
    <lineage>
        <taxon>Bacteria</taxon>
        <taxon>Pseudomonadati</taxon>
        <taxon>Pseudomonadota</taxon>
        <taxon>Alphaproteobacteria</taxon>
        <taxon>Hyphomicrobiales</taxon>
        <taxon>Phyllobacteriaceae</taxon>
        <taxon>Mesorhizobium</taxon>
    </lineage>
</organism>
<proteinExistence type="predicted"/>
<name>A0A124GGQ0_RHILI</name>
<dbReference type="EMBL" id="LPWA01000097">
    <property type="protein sequence ID" value="KUM27456.1"/>
    <property type="molecule type" value="Genomic_DNA"/>
</dbReference>
<accession>A0A124GGQ0</accession>
<dbReference type="Proteomes" id="UP000053176">
    <property type="component" value="Unassembled WGS sequence"/>
</dbReference>
<gene>
    <name evidence="2" type="ORF">AU467_17460</name>
</gene>
<evidence type="ECO:0000313" key="2">
    <source>
        <dbReference type="EMBL" id="KUM27456.1"/>
    </source>
</evidence>
<comment type="caution">
    <text evidence="2">The sequence shown here is derived from an EMBL/GenBank/DDBJ whole genome shotgun (WGS) entry which is preliminary data.</text>
</comment>
<dbReference type="OrthoDB" id="8078087at2"/>
<evidence type="ECO:0000256" key="1">
    <source>
        <dbReference type="SAM" id="MobiDB-lite"/>
    </source>
</evidence>
<feature type="region of interest" description="Disordered" evidence="1">
    <location>
        <begin position="78"/>
        <end position="97"/>
    </location>
</feature>